<dbReference type="InterPro" id="IPR054722">
    <property type="entry name" value="PolX-like_BBD"/>
</dbReference>
<comment type="caution">
    <text evidence="2">The sequence shown here is derived from an EMBL/GenBank/DDBJ whole genome shotgun (WGS) entry which is preliminary data.</text>
</comment>
<name>A0A9P5TYP3_9AGAR</name>
<evidence type="ECO:0000259" key="1">
    <source>
        <dbReference type="Pfam" id="PF22936"/>
    </source>
</evidence>
<evidence type="ECO:0000313" key="2">
    <source>
        <dbReference type="EMBL" id="KAF9060016.1"/>
    </source>
</evidence>
<dbReference type="Proteomes" id="UP000772434">
    <property type="component" value="Unassembled WGS sequence"/>
</dbReference>
<dbReference type="OrthoDB" id="2596766at2759"/>
<gene>
    <name evidence="2" type="ORF">BDP27DRAFT_1430583</name>
</gene>
<organism evidence="2 3">
    <name type="scientific">Rhodocollybia butyracea</name>
    <dbReference type="NCBI Taxonomy" id="206335"/>
    <lineage>
        <taxon>Eukaryota</taxon>
        <taxon>Fungi</taxon>
        <taxon>Dikarya</taxon>
        <taxon>Basidiomycota</taxon>
        <taxon>Agaricomycotina</taxon>
        <taxon>Agaricomycetes</taxon>
        <taxon>Agaricomycetidae</taxon>
        <taxon>Agaricales</taxon>
        <taxon>Marasmiineae</taxon>
        <taxon>Omphalotaceae</taxon>
        <taxon>Rhodocollybia</taxon>
    </lineage>
</organism>
<dbReference type="EMBL" id="JADNRY010000265">
    <property type="protein sequence ID" value="KAF9060016.1"/>
    <property type="molecule type" value="Genomic_DNA"/>
</dbReference>
<feature type="domain" description="Retrovirus-related Pol polyprotein from transposon TNT 1-94-like beta-barrel" evidence="1">
    <location>
        <begin position="243"/>
        <end position="295"/>
    </location>
</feature>
<accession>A0A9P5TYP3</accession>
<protein>
    <recommendedName>
        <fullName evidence="1">Retrovirus-related Pol polyprotein from transposon TNT 1-94-like beta-barrel domain-containing protein</fullName>
    </recommendedName>
</protein>
<proteinExistence type="predicted"/>
<keyword evidence="3" id="KW-1185">Reference proteome</keyword>
<sequence length="373" mass="41487">MSTNNSKYDWKRITLTPIKENPDCTNNFAELKHKTTIKLEAHSLWKVQGLDTSGNAINITLQGNEPAVALAKQIHNDWLETDKHVLSLINDVVPIQKTWVIQKCKSSHDTWNALCKEFKPNNSLTAMNINQQISTFSCQPAKGALAVNNTIAMEIPDTKTNIDYSQDSPMDGDEEFTEVFETAEDNFAFMTNLRTEELKKPEDDLTDDEQVEVHPWVFNLQIPQTDFINHDTGATRHIFVHDFGSNLSATAIGKGTIVLKTTHNKITRQFSLSNVLHIPTARSNLILGLRLDKKGISTLSGQGKITYLSPKGTAFVSGEIIDDLYQMAVLPVKQSNNLSMLQDLIAAMAPSITTMVGPDSTNLPTMNLDFTTV</sequence>
<evidence type="ECO:0000313" key="3">
    <source>
        <dbReference type="Proteomes" id="UP000772434"/>
    </source>
</evidence>
<dbReference type="Pfam" id="PF22936">
    <property type="entry name" value="Pol_BBD"/>
    <property type="match status" value="1"/>
</dbReference>
<dbReference type="AlphaFoldDB" id="A0A9P5TYP3"/>
<reference evidence="2" key="1">
    <citation type="submission" date="2020-11" db="EMBL/GenBank/DDBJ databases">
        <authorList>
            <consortium name="DOE Joint Genome Institute"/>
            <person name="Ahrendt S."/>
            <person name="Riley R."/>
            <person name="Andreopoulos W."/>
            <person name="Labutti K."/>
            <person name="Pangilinan J."/>
            <person name="Ruiz-Duenas F.J."/>
            <person name="Barrasa J.M."/>
            <person name="Sanchez-Garcia M."/>
            <person name="Camarero S."/>
            <person name="Miyauchi S."/>
            <person name="Serrano A."/>
            <person name="Linde D."/>
            <person name="Babiker R."/>
            <person name="Drula E."/>
            <person name="Ayuso-Fernandez I."/>
            <person name="Pacheco R."/>
            <person name="Padilla G."/>
            <person name="Ferreira P."/>
            <person name="Barriuso J."/>
            <person name="Kellner H."/>
            <person name="Castanera R."/>
            <person name="Alfaro M."/>
            <person name="Ramirez L."/>
            <person name="Pisabarro A.G."/>
            <person name="Kuo A."/>
            <person name="Tritt A."/>
            <person name="Lipzen A."/>
            <person name="He G."/>
            <person name="Yan M."/>
            <person name="Ng V."/>
            <person name="Cullen D."/>
            <person name="Martin F."/>
            <person name="Rosso M.-N."/>
            <person name="Henrissat B."/>
            <person name="Hibbett D."/>
            <person name="Martinez A.T."/>
            <person name="Grigoriev I.V."/>
        </authorList>
    </citation>
    <scope>NUCLEOTIDE SEQUENCE</scope>
    <source>
        <strain evidence="2">AH 40177</strain>
    </source>
</reference>